<keyword evidence="5" id="KW-1185">Reference proteome</keyword>
<dbReference type="KEGG" id="sal:Sala_0395"/>
<evidence type="ECO:0000313" key="5">
    <source>
        <dbReference type="Proteomes" id="UP000006578"/>
    </source>
</evidence>
<dbReference type="PANTHER" id="PTHR42932:SF3">
    <property type="entry name" value="DNA PROTECTION DURING STARVATION PROTEIN"/>
    <property type="match status" value="1"/>
</dbReference>
<dbReference type="SUPFAM" id="SSF47240">
    <property type="entry name" value="Ferritin-like"/>
    <property type="match status" value="1"/>
</dbReference>
<protein>
    <submittedName>
        <fullName evidence="4">Ferritin and Dps</fullName>
    </submittedName>
</protein>
<dbReference type="PROSITE" id="PS00819">
    <property type="entry name" value="DPS_2"/>
    <property type="match status" value="1"/>
</dbReference>
<dbReference type="PANTHER" id="PTHR42932">
    <property type="entry name" value="GENERAL STRESS PROTEIN 20U"/>
    <property type="match status" value="1"/>
</dbReference>
<dbReference type="InterPro" id="IPR009078">
    <property type="entry name" value="Ferritin-like_SF"/>
</dbReference>
<dbReference type="PRINTS" id="PR01346">
    <property type="entry name" value="HELNAPAPROT"/>
</dbReference>
<feature type="domain" description="Ferritin/DPS" evidence="3">
    <location>
        <begin position="21"/>
        <end position="159"/>
    </location>
</feature>
<gene>
    <name evidence="4" type="ordered locus">Sala_0395</name>
</gene>
<comment type="similarity">
    <text evidence="1 2">Belongs to the Dps family.</text>
</comment>
<dbReference type="EMBL" id="CP000356">
    <property type="protein sequence ID" value="ABF52117.1"/>
    <property type="molecule type" value="Genomic_DNA"/>
</dbReference>
<dbReference type="eggNOG" id="COG0783">
    <property type="taxonomic scope" value="Bacteria"/>
</dbReference>
<evidence type="ECO:0000259" key="3">
    <source>
        <dbReference type="Pfam" id="PF00210"/>
    </source>
</evidence>
<name>Q1GW55_SPHAL</name>
<reference evidence="4 5" key="1">
    <citation type="journal article" date="2009" name="Proc. Natl. Acad. Sci. U.S.A.">
        <title>The genomic basis of trophic strategy in marine bacteria.</title>
        <authorList>
            <person name="Lauro F.M."/>
            <person name="McDougald D."/>
            <person name="Thomas T."/>
            <person name="Williams T.J."/>
            <person name="Egan S."/>
            <person name="Rice S."/>
            <person name="DeMaere M.Z."/>
            <person name="Ting L."/>
            <person name="Ertan H."/>
            <person name="Johnson J."/>
            <person name="Ferriera S."/>
            <person name="Lapidus A."/>
            <person name="Anderson I."/>
            <person name="Kyrpides N."/>
            <person name="Munk A.C."/>
            <person name="Detter C."/>
            <person name="Han C.S."/>
            <person name="Brown M.V."/>
            <person name="Robb F.T."/>
            <person name="Kjelleberg S."/>
            <person name="Cavicchioli R."/>
        </authorList>
    </citation>
    <scope>NUCLEOTIDE SEQUENCE [LARGE SCALE GENOMIC DNA]</scope>
    <source>
        <strain evidence="5">DSM 13593 / LMG 18877 / RB2256</strain>
    </source>
</reference>
<dbReference type="GO" id="GO:0016722">
    <property type="term" value="F:oxidoreductase activity, acting on metal ions"/>
    <property type="evidence" value="ECO:0007669"/>
    <property type="project" value="InterPro"/>
</dbReference>
<dbReference type="Pfam" id="PF00210">
    <property type="entry name" value="Ferritin"/>
    <property type="match status" value="1"/>
</dbReference>
<dbReference type="GO" id="GO:0008199">
    <property type="term" value="F:ferric iron binding"/>
    <property type="evidence" value="ECO:0007669"/>
    <property type="project" value="InterPro"/>
</dbReference>
<dbReference type="CDD" id="cd01043">
    <property type="entry name" value="DPS"/>
    <property type="match status" value="1"/>
</dbReference>
<evidence type="ECO:0000313" key="4">
    <source>
        <dbReference type="EMBL" id="ABF52117.1"/>
    </source>
</evidence>
<dbReference type="AlphaFoldDB" id="Q1GW55"/>
<proteinExistence type="inferred from homology"/>
<organism evidence="4 5">
    <name type="scientific">Sphingopyxis alaskensis (strain DSM 13593 / LMG 18877 / RB2256)</name>
    <name type="common">Sphingomonas alaskensis</name>
    <dbReference type="NCBI Taxonomy" id="317655"/>
    <lineage>
        <taxon>Bacteria</taxon>
        <taxon>Pseudomonadati</taxon>
        <taxon>Pseudomonadota</taxon>
        <taxon>Alphaproteobacteria</taxon>
        <taxon>Sphingomonadales</taxon>
        <taxon>Sphingomonadaceae</taxon>
        <taxon>Sphingopyxis</taxon>
    </lineage>
</organism>
<evidence type="ECO:0000256" key="1">
    <source>
        <dbReference type="ARBA" id="ARBA00009497"/>
    </source>
</evidence>
<dbReference type="InterPro" id="IPR002177">
    <property type="entry name" value="DPS_DNA-bd"/>
</dbReference>
<dbReference type="InterPro" id="IPR008331">
    <property type="entry name" value="Ferritin_DPS_dom"/>
</dbReference>
<dbReference type="InterPro" id="IPR023188">
    <property type="entry name" value="DPS_DNA-bd_CS"/>
</dbReference>
<dbReference type="HOGENOM" id="CLU_098183_2_1_5"/>
<dbReference type="InterPro" id="IPR012347">
    <property type="entry name" value="Ferritin-like"/>
</dbReference>
<accession>Q1GW55</accession>
<dbReference type="Proteomes" id="UP000006578">
    <property type="component" value="Chromosome"/>
</dbReference>
<dbReference type="PIRSF" id="PIRSF005900">
    <property type="entry name" value="Dps"/>
    <property type="match status" value="1"/>
</dbReference>
<dbReference type="Gene3D" id="1.20.1260.10">
    <property type="match status" value="1"/>
</dbReference>
<dbReference type="STRING" id="317655.Sala_0395"/>
<sequence>MSMRYVMDSNLDDPKRIVVVDGLKKFLADTYTLYLTTHNFHWNVTGPHFNSLHQMFMVQYNELWLAVDLIAERLLTLGSFAPGSYKQFAQLTSLPDVPDSPPEAMEMVSLLMKGNQLAARTARCVVPDAEEIGDQATSDLLVSRIAVHEKVAWMLRATLAG</sequence>
<evidence type="ECO:0000256" key="2">
    <source>
        <dbReference type="RuleBase" id="RU003875"/>
    </source>
</evidence>